<dbReference type="OrthoDB" id="5835829at2759"/>
<accession>A0A6P7H5D2</accession>
<evidence type="ECO:0000256" key="4">
    <source>
        <dbReference type="RuleBase" id="RU003718"/>
    </source>
</evidence>
<proteinExistence type="inferred from homology"/>
<dbReference type="InterPro" id="IPR002213">
    <property type="entry name" value="UDP_glucos_trans"/>
</dbReference>
<dbReference type="InParanoid" id="A0A6P7H5D2"/>
<dbReference type="GO" id="GO:0016020">
    <property type="term" value="C:membrane"/>
    <property type="evidence" value="ECO:0007669"/>
    <property type="project" value="UniProtKB-SubCell"/>
</dbReference>
<evidence type="ECO:0000256" key="1">
    <source>
        <dbReference type="ARBA" id="ARBA00009995"/>
    </source>
</evidence>
<evidence type="ECO:0000313" key="7">
    <source>
        <dbReference type="Proteomes" id="UP001652700"/>
    </source>
</evidence>
<keyword evidence="5" id="KW-0812">Transmembrane</keyword>
<evidence type="ECO:0000256" key="2">
    <source>
        <dbReference type="ARBA" id="ARBA00022676"/>
    </source>
</evidence>
<dbReference type="PANTHER" id="PTHR48043:SF159">
    <property type="entry name" value="EG:EG0003.4 PROTEIN-RELATED"/>
    <property type="match status" value="1"/>
</dbReference>
<dbReference type="GO" id="GO:0015020">
    <property type="term" value="F:glucuronosyltransferase activity"/>
    <property type="evidence" value="ECO:0007669"/>
    <property type="project" value="UniProtKB-EC"/>
</dbReference>
<evidence type="ECO:0000313" key="8">
    <source>
        <dbReference type="RefSeq" id="XP_028153747.1"/>
    </source>
</evidence>
<dbReference type="InterPro" id="IPR035595">
    <property type="entry name" value="UDP_glycos_trans_CS"/>
</dbReference>
<feature type="transmembrane region" description="Helical" evidence="5">
    <location>
        <begin position="480"/>
        <end position="503"/>
    </location>
</feature>
<dbReference type="InterPro" id="IPR050271">
    <property type="entry name" value="UDP-glycosyltransferase"/>
</dbReference>
<dbReference type="EC" id="2.4.1.17" evidence="5"/>
<dbReference type="Proteomes" id="UP001652700">
    <property type="component" value="Unplaced"/>
</dbReference>
<protein>
    <recommendedName>
        <fullName evidence="5">UDP-glucuronosyltransferase</fullName>
        <ecNumber evidence="5">2.4.1.17</ecNumber>
    </recommendedName>
</protein>
<dbReference type="EnsemblMetazoa" id="XM_028297946.2">
    <property type="protein sequence ID" value="XP_028153747.1"/>
    <property type="gene ID" value="LOC114347214"/>
</dbReference>
<dbReference type="Gene3D" id="3.40.50.2000">
    <property type="entry name" value="Glycogen Phosphorylase B"/>
    <property type="match status" value="1"/>
</dbReference>
<organism evidence="8">
    <name type="scientific">Diabrotica virgifera virgifera</name>
    <name type="common">western corn rootworm</name>
    <dbReference type="NCBI Taxonomy" id="50390"/>
    <lineage>
        <taxon>Eukaryota</taxon>
        <taxon>Metazoa</taxon>
        <taxon>Ecdysozoa</taxon>
        <taxon>Arthropoda</taxon>
        <taxon>Hexapoda</taxon>
        <taxon>Insecta</taxon>
        <taxon>Pterygota</taxon>
        <taxon>Neoptera</taxon>
        <taxon>Endopterygota</taxon>
        <taxon>Coleoptera</taxon>
        <taxon>Polyphaga</taxon>
        <taxon>Cucujiformia</taxon>
        <taxon>Chrysomeloidea</taxon>
        <taxon>Chrysomelidae</taxon>
        <taxon>Galerucinae</taxon>
        <taxon>Diabroticina</taxon>
        <taxon>Diabroticites</taxon>
        <taxon>Diabrotica</taxon>
    </lineage>
</organism>
<keyword evidence="7" id="KW-1185">Reference proteome</keyword>
<dbReference type="SUPFAM" id="SSF53756">
    <property type="entry name" value="UDP-Glycosyltransferase/glycogen phosphorylase"/>
    <property type="match status" value="1"/>
</dbReference>
<sequence length="529" mass="59554">MGSKVAAIFSFVLVFCSVNYVSSLKVLGLFPYGAPSHYFLGNELLKGIAEAGHDVTMITVFEEKNPPKNGKFRQLVLKEVLNVQYELFANMSNLNDEDSYAAKNPLGMMKIFNMVGLTVTEATLSHPTVQALIKSGEKFDVMILTQYAVEATKALATHFGAHLVLYNDNAATCWVNHFVGNSGLPSLNPELIFDYPQLMSFKQRLANTLYTIATYVNHNLVQYPAHAELIKKYVSKDMDLTKIQYDVALVLSNSHPSLNNPAPSVPCMKEIAGYHVKEPKPLPADLKKYLDESKNGVIYFSMGSNIYSNSFPKEKRESIMKAFSKRKENILWKFEDTDLPGKPKNVRIEKWLPQSDLLAHPNVKLFITHGGFLSTIETLYHGIPTVAVPVVHDQQTNAKQAEKNGYSIVVDYNTLTEQQLSAAIEEILSNPKYRQNAKTRSKIFHDRPVKPMDEAVFWVEYIARHNGAKHLRVAYVDLAWYQYYLLDVFGLIFGTIFLVLYAIKKTLGFLCSLVCGGKPKSSNKKVKNQ</sequence>
<comment type="subcellular location">
    <subcellularLocation>
        <location evidence="5">Membrane</location>
        <topology evidence="5">Single-pass membrane protein</topology>
    </subcellularLocation>
</comment>
<evidence type="ECO:0000313" key="6">
    <source>
        <dbReference type="EnsemblMetazoa" id="XP_028153747.1"/>
    </source>
</evidence>
<dbReference type="FunCoup" id="A0A6P7H5D2">
    <property type="interactions" value="494"/>
</dbReference>
<keyword evidence="5" id="KW-1133">Transmembrane helix</keyword>
<evidence type="ECO:0000256" key="5">
    <source>
        <dbReference type="RuleBase" id="RU362059"/>
    </source>
</evidence>
<dbReference type="PROSITE" id="PS00375">
    <property type="entry name" value="UDPGT"/>
    <property type="match status" value="1"/>
</dbReference>
<dbReference type="GeneID" id="114347214"/>
<reference evidence="6" key="2">
    <citation type="submission" date="2025-05" db="UniProtKB">
        <authorList>
            <consortium name="EnsemblMetazoa"/>
        </authorList>
    </citation>
    <scope>IDENTIFICATION</scope>
</reference>
<gene>
    <name evidence="8" type="primary">LOC114347214</name>
</gene>
<comment type="catalytic activity">
    <reaction evidence="5">
        <text>glucuronate acceptor + UDP-alpha-D-glucuronate = acceptor beta-D-glucuronoside + UDP + H(+)</text>
        <dbReference type="Rhea" id="RHEA:21032"/>
        <dbReference type="ChEBI" id="CHEBI:15378"/>
        <dbReference type="ChEBI" id="CHEBI:58052"/>
        <dbReference type="ChEBI" id="CHEBI:58223"/>
        <dbReference type="ChEBI" id="CHEBI:132367"/>
        <dbReference type="ChEBI" id="CHEBI:132368"/>
        <dbReference type="EC" id="2.4.1.17"/>
    </reaction>
</comment>
<dbReference type="FunFam" id="3.40.50.2000:FF:000050">
    <property type="entry name" value="UDP-glucuronosyltransferase"/>
    <property type="match status" value="1"/>
</dbReference>
<keyword evidence="5" id="KW-0472">Membrane</keyword>
<dbReference type="PANTHER" id="PTHR48043">
    <property type="entry name" value="EG:EG0003.4 PROTEIN-RELATED"/>
    <property type="match status" value="1"/>
</dbReference>
<dbReference type="CDD" id="cd03784">
    <property type="entry name" value="GT1_Gtf-like"/>
    <property type="match status" value="1"/>
</dbReference>
<dbReference type="Pfam" id="PF00201">
    <property type="entry name" value="UDPGT"/>
    <property type="match status" value="1"/>
</dbReference>
<dbReference type="RefSeq" id="XP_028153747.1">
    <property type="nucleotide sequence ID" value="XM_028297946.1"/>
</dbReference>
<reference evidence="8" key="1">
    <citation type="submission" date="2025-04" db="UniProtKB">
        <authorList>
            <consortium name="RefSeq"/>
        </authorList>
    </citation>
    <scope>IDENTIFICATION</scope>
    <source>
        <tissue evidence="8">Whole insect</tissue>
    </source>
</reference>
<dbReference type="AlphaFoldDB" id="A0A6P7H5D2"/>
<comment type="similarity">
    <text evidence="1 4">Belongs to the UDP-glycosyltransferase family.</text>
</comment>
<keyword evidence="3 4" id="KW-0808">Transferase</keyword>
<dbReference type="KEGG" id="dvv:114347214"/>
<evidence type="ECO:0000256" key="3">
    <source>
        <dbReference type="ARBA" id="ARBA00022679"/>
    </source>
</evidence>
<keyword evidence="2 4" id="KW-0328">Glycosyltransferase</keyword>
<name>A0A6P7H5D2_DIAVI</name>